<evidence type="ECO:0000313" key="2">
    <source>
        <dbReference type="EnsemblPlants" id="MELO3C004695.2.1"/>
    </source>
</evidence>
<protein>
    <submittedName>
        <fullName evidence="2">Uncharacterized protein</fullName>
    </submittedName>
</protein>
<accession>A0A9I9CK40</accession>
<proteinExistence type="predicted"/>
<sequence length="74" mass="9050">MKFVLSSHLDFPTESRQMDRKYSRESSDEDGVKGNRRTSRDNDRQDRDKRHQGKNLHREVERGKSKWRFMIRIK</sequence>
<dbReference type="EnsemblPlants" id="MELO3C004695.2.1">
    <property type="protein sequence ID" value="MELO3C004695.2.1"/>
    <property type="gene ID" value="MELO3C004695.2"/>
</dbReference>
<feature type="region of interest" description="Disordered" evidence="1">
    <location>
        <begin position="1"/>
        <end position="62"/>
    </location>
</feature>
<dbReference type="Gramene" id="MELO3C004695.2.1">
    <property type="protein sequence ID" value="MELO3C004695.2.1"/>
    <property type="gene ID" value="MELO3C004695.2"/>
</dbReference>
<name>A0A9I9CK40_CUCME</name>
<dbReference type="AlphaFoldDB" id="A0A9I9CK40"/>
<organism evidence="2">
    <name type="scientific">Cucumis melo</name>
    <name type="common">Muskmelon</name>
    <dbReference type="NCBI Taxonomy" id="3656"/>
    <lineage>
        <taxon>Eukaryota</taxon>
        <taxon>Viridiplantae</taxon>
        <taxon>Streptophyta</taxon>
        <taxon>Embryophyta</taxon>
        <taxon>Tracheophyta</taxon>
        <taxon>Spermatophyta</taxon>
        <taxon>Magnoliopsida</taxon>
        <taxon>eudicotyledons</taxon>
        <taxon>Gunneridae</taxon>
        <taxon>Pentapetalae</taxon>
        <taxon>rosids</taxon>
        <taxon>fabids</taxon>
        <taxon>Cucurbitales</taxon>
        <taxon>Cucurbitaceae</taxon>
        <taxon>Benincaseae</taxon>
        <taxon>Cucumis</taxon>
    </lineage>
</organism>
<reference evidence="2" key="1">
    <citation type="submission" date="2023-03" db="UniProtKB">
        <authorList>
            <consortium name="EnsemblPlants"/>
        </authorList>
    </citation>
    <scope>IDENTIFICATION</scope>
</reference>
<feature type="compositionally biased region" description="Basic and acidic residues" evidence="1">
    <location>
        <begin position="11"/>
        <end position="49"/>
    </location>
</feature>
<evidence type="ECO:0000256" key="1">
    <source>
        <dbReference type="SAM" id="MobiDB-lite"/>
    </source>
</evidence>